<evidence type="ECO:0000259" key="5">
    <source>
        <dbReference type="SMART" id="SM00829"/>
    </source>
</evidence>
<evidence type="ECO:0000256" key="3">
    <source>
        <dbReference type="ARBA" id="ARBA00023002"/>
    </source>
</evidence>
<dbReference type="InterPro" id="IPR013154">
    <property type="entry name" value="ADH-like_N"/>
</dbReference>
<dbReference type="GO" id="GO:0008270">
    <property type="term" value="F:zinc ion binding"/>
    <property type="evidence" value="ECO:0007669"/>
    <property type="project" value="InterPro"/>
</dbReference>
<dbReference type="Proteomes" id="UP000027982">
    <property type="component" value="Chromosome"/>
</dbReference>
<comment type="cofactor">
    <cofactor evidence="4">
        <name>Zn(2+)</name>
        <dbReference type="ChEBI" id="CHEBI:29105"/>
    </cofactor>
</comment>
<keyword evidence="1 4" id="KW-0479">Metal-binding</keyword>
<dbReference type="GO" id="GO:0016491">
    <property type="term" value="F:oxidoreductase activity"/>
    <property type="evidence" value="ECO:0007669"/>
    <property type="project" value="UniProtKB-KW"/>
</dbReference>
<dbReference type="Pfam" id="PF08240">
    <property type="entry name" value="ADH_N"/>
    <property type="match status" value="1"/>
</dbReference>
<dbReference type="InterPro" id="IPR002328">
    <property type="entry name" value="ADH_Zn_CS"/>
</dbReference>
<proteinExistence type="inferred from homology"/>
<dbReference type="InterPro" id="IPR036291">
    <property type="entry name" value="NAD(P)-bd_dom_sf"/>
</dbReference>
<dbReference type="SUPFAM" id="SSF51735">
    <property type="entry name" value="NAD(P)-binding Rossmann-fold domains"/>
    <property type="match status" value="1"/>
</dbReference>
<evidence type="ECO:0000256" key="4">
    <source>
        <dbReference type="RuleBase" id="RU361277"/>
    </source>
</evidence>
<dbReference type="SUPFAM" id="SSF50129">
    <property type="entry name" value="GroES-like"/>
    <property type="match status" value="1"/>
</dbReference>
<dbReference type="STRING" id="661478.OP10G_3321"/>
<accession>A0A068NY68</accession>
<name>A0A068NY68_FIMGI</name>
<evidence type="ECO:0000313" key="6">
    <source>
        <dbReference type="EMBL" id="AIE86689.1"/>
    </source>
</evidence>
<dbReference type="KEGG" id="fgi:OP10G_3321"/>
<keyword evidence="2 4" id="KW-0862">Zinc</keyword>
<dbReference type="InterPro" id="IPR013149">
    <property type="entry name" value="ADH-like_C"/>
</dbReference>
<dbReference type="Pfam" id="PF00107">
    <property type="entry name" value="ADH_zinc_N"/>
    <property type="match status" value="1"/>
</dbReference>
<keyword evidence="3" id="KW-0560">Oxidoreductase</keyword>
<dbReference type="InterPro" id="IPR050129">
    <property type="entry name" value="Zn_alcohol_dh"/>
</dbReference>
<reference evidence="6 7" key="1">
    <citation type="journal article" date="2014" name="PLoS ONE">
        <title>The first complete genome sequence of the class fimbriimonadia in the phylum armatimonadetes.</title>
        <authorList>
            <person name="Hu Z.Y."/>
            <person name="Wang Y.Z."/>
            <person name="Im W.T."/>
            <person name="Wang S.Y."/>
            <person name="Zhao G.P."/>
            <person name="Zheng H.J."/>
            <person name="Quan Z.X."/>
        </authorList>
    </citation>
    <scope>NUCLEOTIDE SEQUENCE [LARGE SCALE GENOMIC DNA]</scope>
    <source>
        <strain evidence="6">Gsoil 348</strain>
    </source>
</reference>
<evidence type="ECO:0000256" key="1">
    <source>
        <dbReference type="ARBA" id="ARBA00022723"/>
    </source>
</evidence>
<dbReference type="PANTHER" id="PTHR43401">
    <property type="entry name" value="L-THREONINE 3-DEHYDROGENASE"/>
    <property type="match status" value="1"/>
</dbReference>
<sequence>MMPAAETPKSRLDTMRAATVTQPGKIEIRHVPIPQPGPGEVRIRLEGCGVCASNIPPWEGREWFTYPMDPGGLGHEGWGTVDALGEDVRELKVGDRVAFLATHSYAEYDVADRDSVVRIPASLNQVPFPGEPLGCAINIFRRSHVKAGDIVAIVGIGFLGALLTSLCSQAGARVIAIARKDEALETAREVGAAETVRMDDHWKVIDQVRQLTGGKMCDVVIEAVGKQWPLDLAAELTKEMGRLVVAGYHQDGLRQVNMQLWNWRGLEVTNAHEREPSVYRRGMEEAIHAVESGRLNPSPLYSHRFALDELDVALNLTRDRPAGFKKALILMEPERR</sequence>
<comment type="similarity">
    <text evidence="4">Belongs to the zinc-containing alcohol dehydrogenase family.</text>
</comment>
<dbReference type="InterPro" id="IPR011032">
    <property type="entry name" value="GroES-like_sf"/>
</dbReference>
<evidence type="ECO:0000256" key="2">
    <source>
        <dbReference type="ARBA" id="ARBA00022833"/>
    </source>
</evidence>
<evidence type="ECO:0000313" key="7">
    <source>
        <dbReference type="Proteomes" id="UP000027982"/>
    </source>
</evidence>
<gene>
    <name evidence="6" type="ORF">OP10G_3321</name>
</gene>
<dbReference type="Gene3D" id="3.90.180.10">
    <property type="entry name" value="Medium-chain alcohol dehydrogenases, catalytic domain"/>
    <property type="match status" value="2"/>
</dbReference>
<dbReference type="AlphaFoldDB" id="A0A068NY68"/>
<dbReference type="CDD" id="cd08269">
    <property type="entry name" value="Zn_ADH9"/>
    <property type="match status" value="1"/>
</dbReference>
<dbReference type="Gene3D" id="3.40.50.720">
    <property type="entry name" value="NAD(P)-binding Rossmann-like Domain"/>
    <property type="match status" value="1"/>
</dbReference>
<dbReference type="SMART" id="SM00829">
    <property type="entry name" value="PKS_ER"/>
    <property type="match status" value="1"/>
</dbReference>
<protein>
    <submittedName>
        <fullName evidence="6">Threonine dehydrogenase-related Zn-dependent dehydrogenase</fullName>
    </submittedName>
</protein>
<dbReference type="EMBL" id="CP007139">
    <property type="protein sequence ID" value="AIE86689.1"/>
    <property type="molecule type" value="Genomic_DNA"/>
</dbReference>
<dbReference type="PROSITE" id="PS00059">
    <property type="entry name" value="ADH_ZINC"/>
    <property type="match status" value="1"/>
</dbReference>
<dbReference type="InterPro" id="IPR020843">
    <property type="entry name" value="ER"/>
</dbReference>
<dbReference type="PANTHER" id="PTHR43401:SF2">
    <property type="entry name" value="L-THREONINE 3-DEHYDROGENASE"/>
    <property type="match status" value="1"/>
</dbReference>
<keyword evidence="7" id="KW-1185">Reference proteome</keyword>
<dbReference type="HOGENOM" id="CLU_026673_11_0_0"/>
<organism evidence="6 7">
    <name type="scientific">Fimbriimonas ginsengisoli Gsoil 348</name>
    <dbReference type="NCBI Taxonomy" id="661478"/>
    <lineage>
        <taxon>Bacteria</taxon>
        <taxon>Bacillati</taxon>
        <taxon>Armatimonadota</taxon>
        <taxon>Fimbriimonadia</taxon>
        <taxon>Fimbriimonadales</taxon>
        <taxon>Fimbriimonadaceae</taxon>
        <taxon>Fimbriimonas</taxon>
    </lineage>
</organism>
<feature type="domain" description="Enoyl reductase (ER)" evidence="5">
    <location>
        <begin position="21"/>
        <end position="295"/>
    </location>
</feature>
<dbReference type="eggNOG" id="COG1063">
    <property type="taxonomic scope" value="Bacteria"/>
</dbReference>